<dbReference type="InterPro" id="IPR051460">
    <property type="entry name" value="HdrC_iron-sulfur_subunit"/>
</dbReference>
<protein>
    <submittedName>
        <fullName evidence="8">Fe-S oxidoreductase</fullName>
    </submittedName>
</protein>
<evidence type="ECO:0000256" key="1">
    <source>
        <dbReference type="ARBA" id="ARBA00022485"/>
    </source>
</evidence>
<evidence type="ECO:0000256" key="2">
    <source>
        <dbReference type="ARBA" id="ARBA00022723"/>
    </source>
</evidence>
<dbReference type="PROSITE" id="PS00198">
    <property type="entry name" value="4FE4S_FER_1"/>
    <property type="match status" value="1"/>
</dbReference>
<evidence type="ECO:0000256" key="5">
    <source>
        <dbReference type="ARBA" id="ARBA00023014"/>
    </source>
</evidence>
<evidence type="ECO:0000256" key="6">
    <source>
        <dbReference type="SAM" id="Phobius"/>
    </source>
</evidence>
<evidence type="ECO:0000256" key="3">
    <source>
        <dbReference type="ARBA" id="ARBA00023002"/>
    </source>
</evidence>
<reference evidence="8 9" key="1">
    <citation type="submission" date="2015-03" db="EMBL/GenBank/DDBJ databases">
        <title>Genome assembly of Sandaracinus amylolyticus DSM 53668.</title>
        <authorList>
            <person name="Sharma G."/>
            <person name="Subramanian S."/>
        </authorList>
    </citation>
    <scope>NUCLEOTIDE SEQUENCE [LARGE SCALE GENOMIC DNA]</scope>
    <source>
        <strain evidence="8 9">DSM 53668</strain>
    </source>
</reference>
<sequence>MNPIAMTVIFVVTLGAFAWSAVRRYRLLMVAAPDRRIALDGDSLAQRIRQVLVIALGQEKMPKNERYRLEGIAHIFIFAGFNVLLLNTLLLWGRAYDRDFDFFGLLADDFIVGQLYSFVKEIIAALTVVGSLVFLYDRITKRYPRMTFGAEGMIILGIIITMMLSDFLYVGGRHVLEMRALGQAPHWTWHEPIGSALAVAFGGFSSSTVSVLEHAGFWWHASWVLIFANLLPYSKHFHIITSLPNVFFQPLDARGKLPDVDDIEGKIEREEPVGVGKIEHLTWKQALDLYTCTECGRCSDNCPAFTTGKKLSPKHLTLALRDHLYDLEQHFLGNGGIEGPKATMVEDLREKHVHGDPPPDAYFRKAEHVDLLPDIVNPEVIWACTTCRACEEQCPVQISYVDKIVEMRRYEMMIKNEFPGDLQKAFRGMETNGNPWNLPAMDRGNWATGLDKEGVEVRFLADHLDADVVYWVGCAAEYDDRAKKVARSVAKLLDHAGVDWAVMGSDATCTGDPARRAGNEFLFQTLAQANVETLNGMGVDKKVVITACPHCFNTLKNEYPSFGGKYDVVHHADYLNGLIARGVLKPTKSVEAKVTYHDSCYLGRYNDVYESPRKVLEAIPGVTLVEPAYWNKAKGLCCGAGGAQMWKEEEHGKERVNKKRTLQLLDTGATKIATGCPFCMTMISDGIAGEEKTDAVENLDIAELLDRSIDYSRAAERDAAE</sequence>
<organism evidence="8 9">
    <name type="scientific">Sandaracinus amylolyticus</name>
    <dbReference type="NCBI Taxonomy" id="927083"/>
    <lineage>
        <taxon>Bacteria</taxon>
        <taxon>Pseudomonadati</taxon>
        <taxon>Myxococcota</taxon>
        <taxon>Polyangia</taxon>
        <taxon>Polyangiales</taxon>
        <taxon>Sandaracinaceae</taxon>
        <taxon>Sandaracinus</taxon>
    </lineage>
</organism>
<dbReference type="InterPro" id="IPR036197">
    <property type="entry name" value="NarG-like_sf"/>
</dbReference>
<dbReference type="Gene3D" id="1.20.950.20">
    <property type="entry name" value="Transmembrane di-heme cytochromes, Chain C"/>
    <property type="match status" value="1"/>
</dbReference>
<dbReference type="InterPro" id="IPR017896">
    <property type="entry name" value="4Fe4S_Fe-S-bd"/>
</dbReference>
<dbReference type="Gene3D" id="1.10.1060.10">
    <property type="entry name" value="Alpha-helical ferredoxin"/>
    <property type="match status" value="1"/>
</dbReference>
<feature type="transmembrane region" description="Helical" evidence="6">
    <location>
        <begin position="148"/>
        <end position="170"/>
    </location>
</feature>
<dbReference type="EMBL" id="CP011125">
    <property type="protein sequence ID" value="AKF08753.1"/>
    <property type="molecule type" value="Genomic_DNA"/>
</dbReference>
<dbReference type="InterPro" id="IPR009051">
    <property type="entry name" value="Helical_ferredxn"/>
</dbReference>
<feature type="transmembrane region" description="Helical" evidence="6">
    <location>
        <begin position="115"/>
        <end position="136"/>
    </location>
</feature>
<evidence type="ECO:0000256" key="4">
    <source>
        <dbReference type="ARBA" id="ARBA00023004"/>
    </source>
</evidence>
<keyword evidence="9" id="KW-1185">Reference proteome</keyword>
<keyword evidence="2" id="KW-0479">Metal-binding</keyword>
<dbReference type="InterPro" id="IPR004017">
    <property type="entry name" value="Cys_rich_dom"/>
</dbReference>
<keyword evidence="1" id="KW-0004">4Fe-4S</keyword>
<dbReference type="GO" id="GO:0005886">
    <property type="term" value="C:plasma membrane"/>
    <property type="evidence" value="ECO:0007669"/>
    <property type="project" value="TreeGrafter"/>
</dbReference>
<keyword evidence="6" id="KW-1133">Transmembrane helix</keyword>
<keyword evidence="6" id="KW-0812">Transmembrane</keyword>
<dbReference type="RefSeq" id="WP_053235860.1">
    <property type="nucleotide sequence ID" value="NZ_CP011125.1"/>
</dbReference>
<feature type="domain" description="4Fe-4S ferredoxin-type" evidence="7">
    <location>
        <begin position="372"/>
        <end position="404"/>
    </location>
</feature>
<dbReference type="STRING" id="927083.DB32_005902"/>
<evidence type="ECO:0000259" key="7">
    <source>
        <dbReference type="PROSITE" id="PS51379"/>
    </source>
</evidence>
<dbReference type="GO" id="GO:0046872">
    <property type="term" value="F:metal ion binding"/>
    <property type="evidence" value="ECO:0007669"/>
    <property type="project" value="UniProtKB-KW"/>
</dbReference>
<evidence type="ECO:0000313" key="8">
    <source>
        <dbReference type="EMBL" id="AKF08753.1"/>
    </source>
</evidence>
<proteinExistence type="predicted"/>
<dbReference type="PANTHER" id="PTHR43255">
    <property type="entry name" value="IRON-SULFUR-BINDING OXIDOREDUCTASE FADF-RELATED-RELATED"/>
    <property type="match status" value="1"/>
</dbReference>
<dbReference type="OrthoDB" id="9794954at2"/>
<accession>A0A0F6YLW8</accession>
<keyword evidence="6" id="KW-0472">Membrane</keyword>
<gene>
    <name evidence="8" type="ORF">DB32_005902</name>
</gene>
<dbReference type="GO" id="GO:0016491">
    <property type="term" value="F:oxidoreductase activity"/>
    <property type="evidence" value="ECO:0007669"/>
    <property type="project" value="UniProtKB-KW"/>
</dbReference>
<name>A0A0F6YLW8_9BACT</name>
<feature type="transmembrane region" description="Helical" evidence="6">
    <location>
        <begin position="71"/>
        <end position="95"/>
    </location>
</feature>
<dbReference type="AlphaFoldDB" id="A0A0F6YLW8"/>
<feature type="domain" description="4Fe-4S ferredoxin-type" evidence="7">
    <location>
        <begin position="283"/>
        <end position="310"/>
    </location>
</feature>
<keyword evidence="4" id="KW-0408">Iron</keyword>
<feature type="transmembrane region" description="Helical" evidence="6">
    <location>
        <begin position="6"/>
        <end position="22"/>
    </location>
</feature>
<dbReference type="Pfam" id="PF13183">
    <property type="entry name" value="Fer4_8"/>
    <property type="match status" value="1"/>
</dbReference>
<dbReference type="InterPro" id="IPR017900">
    <property type="entry name" value="4Fe4S_Fe_S_CS"/>
</dbReference>
<dbReference type="SUPFAM" id="SSF103501">
    <property type="entry name" value="Respiratory nitrate reductase 1 gamma chain"/>
    <property type="match status" value="1"/>
</dbReference>
<dbReference type="GO" id="GO:0051539">
    <property type="term" value="F:4 iron, 4 sulfur cluster binding"/>
    <property type="evidence" value="ECO:0007669"/>
    <property type="project" value="UniProtKB-KW"/>
</dbReference>
<dbReference type="PROSITE" id="PS51379">
    <property type="entry name" value="4FE4S_FER_2"/>
    <property type="match status" value="2"/>
</dbReference>
<evidence type="ECO:0000313" key="9">
    <source>
        <dbReference type="Proteomes" id="UP000034883"/>
    </source>
</evidence>
<dbReference type="SUPFAM" id="SSF46548">
    <property type="entry name" value="alpha-helical ferredoxin"/>
    <property type="match status" value="1"/>
</dbReference>
<dbReference type="Pfam" id="PF02754">
    <property type="entry name" value="CCG"/>
    <property type="match status" value="2"/>
</dbReference>
<dbReference type="PANTHER" id="PTHR43255:SF1">
    <property type="entry name" value="IRON-SULFUR-BINDING OXIDOREDUCTASE FADF-RELATED"/>
    <property type="match status" value="1"/>
</dbReference>
<dbReference type="Proteomes" id="UP000034883">
    <property type="component" value="Chromosome"/>
</dbReference>
<dbReference type="KEGG" id="samy:DB32_005902"/>
<keyword evidence="5" id="KW-0411">Iron-sulfur</keyword>
<keyword evidence="3" id="KW-0560">Oxidoreductase</keyword>